<dbReference type="Proteomes" id="UP000244855">
    <property type="component" value="Unassembled WGS sequence"/>
</dbReference>
<keyword evidence="2" id="KW-1185">Reference proteome</keyword>
<reference evidence="1 2" key="1">
    <citation type="journal article" date="2018" name="Sci. Rep.">
        <title>Comparative genomics provides insights into the lifestyle and reveals functional heterogeneity of dark septate endophytic fungi.</title>
        <authorList>
            <person name="Knapp D.G."/>
            <person name="Nemeth J.B."/>
            <person name="Barry K."/>
            <person name="Hainaut M."/>
            <person name="Henrissat B."/>
            <person name="Johnson J."/>
            <person name="Kuo A."/>
            <person name="Lim J.H.P."/>
            <person name="Lipzen A."/>
            <person name="Nolan M."/>
            <person name="Ohm R.A."/>
            <person name="Tamas L."/>
            <person name="Grigoriev I.V."/>
            <person name="Spatafora J.W."/>
            <person name="Nagy L.G."/>
            <person name="Kovacs G.M."/>
        </authorList>
    </citation>
    <scope>NUCLEOTIDE SEQUENCE [LARGE SCALE GENOMIC DNA]</scope>
    <source>
        <strain evidence="1 2">DSE2036</strain>
    </source>
</reference>
<evidence type="ECO:0000313" key="2">
    <source>
        <dbReference type="Proteomes" id="UP000244855"/>
    </source>
</evidence>
<dbReference type="EMBL" id="KZ805483">
    <property type="protein sequence ID" value="PVH95810.1"/>
    <property type="molecule type" value="Genomic_DNA"/>
</dbReference>
<gene>
    <name evidence="1" type="ORF">DM02DRAFT_138627</name>
</gene>
<accession>A0A2V1DCF5</accession>
<dbReference type="OrthoDB" id="3729777at2759"/>
<organism evidence="1 2">
    <name type="scientific">Periconia macrospinosa</name>
    <dbReference type="NCBI Taxonomy" id="97972"/>
    <lineage>
        <taxon>Eukaryota</taxon>
        <taxon>Fungi</taxon>
        <taxon>Dikarya</taxon>
        <taxon>Ascomycota</taxon>
        <taxon>Pezizomycotina</taxon>
        <taxon>Dothideomycetes</taxon>
        <taxon>Pleosporomycetidae</taxon>
        <taxon>Pleosporales</taxon>
        <taxon>Massarineae</taxon>
        <taxon>Periconiaceae</taxon>
        <taxon>Periconia</taxon>
    </lineage>
</organism>
<proteinExistence type="predicted"/>
<sequence length="260" mass="29019">MPTTRAIVLTDVPDVDEAWHHKQIASTASRLSATAQLCEKEQNGFEDIVKAFEEQYMTLYDFPETTDLAALEQRIRVEDDSTPPKGVRFDARFLEEIRRVETDDYAERKSQTKVHIVTYFRPRKGTEEATLAWLCAEVYPALINDPNMISVLVYKVSHSTLFADGVQQKADFEEGCDFVSVFEMTSDELPWEALVIMGQSEGWGEFMDGCTRWCGVQFAVKQTWGTSEVDTPIVNGKTANGTANGHVAAGDHAAALPAVQ</sequence>
<protein>
    <submittedName>
        <fullName evidence="1">Uncharacterized protein</fullName>
    </submittedName>
</protein>
<evidence type="ECO:0000313" key="1">
    <source>
        <dbReference type="EMBL" id="PVH95810.1"/>
    </source>
</evidence>
<name>A0A2V1DCF5_9PLEO</name>
<dbReference type="AlphaFoldDB" id="A0A2V1DCF5"/>